<dbReference type="AlphaFoldDB" id="A0A371H806"/>
<dbReference type="PANTHER" id="PTHR33492">
    <property type="entry name" value="OSJNBA0043A12.37 PROTEIN-RELATED"/>
    <property type="match status" value="1"/>
</dbReference>
<organism evidence="4 5">
    <name type="scientific">Mucuna pruriens</name>
    <name type="common">Velvet bean</name>
    <name type="synonym">Dolichos pruriens</name>
    <dbReference type="NCBI Taxonomy" id="157652"/>
    <lineage>
        <taxon>Eukaryota</taxon>
        <taxon>Viridiplantae</taxon>
        <taxon>Streptophyta</taxon>
        <taxon>Embryophyta</taxon>
        <taxon>Tracheophyta</taxon>
        <taxon>Spermatophyta</taxon>
        <taxon>Magnoliopsida</taxon>
        <taxon>eudicotyledons</taxon>
        <taxon>Gunneridae</taxon>
        <taxon>Pentapetalae</taxon>
        <taxon>rosids</taxon>
        <taxon>fabids</taxon>
        <taxon>Fabales</taxon>
        <taxon>Fabaceae</taxon>
        <taxon>Papilionoideae</taxon>
        <taxon>50 kb inversion clade</taxon>
        <taxon>NPAAA clade</taxon>
        <taxon>indigoferoid/millettioid clade</taxon>
        <taxon>Phaseoleae</taxon>
        <taxon>Mucuna</taxon>
    </lineage>
</organism>
<accession>A0A371H806</accession>
<dbReference type="InterPro" id="IPR001005">
    <property type="entry name" value="SANT/Myb"/>
</dbReference>
<dbReference type="PANTHER" id="PTHR33492:SF11">
    <property type="entry name" value="OS04G0670900 PROTEIN"/>
    <property type="match status" value="1"/>
</dbReference>
<name>A0A371H806_MUCPR</name>
<proteinExistence type="predicted"/>
<protein>
    <submittedName>
        <fullName evidence="4">Trihelix transcription factor ASR3</fullName>
    </submittedName>
</protein>
<feature type="compositionally biased region" description="Low complexity" evidence="2">
    <location>
        <begin position="255"/>
        <end position="276"/>
    </location>
</feature>
<feature type="domain" description="Myb-like" evidence="3">
    <location>
        <begin position="117"/>
        <end position="195"/>
    </location>
</feature>
<dbReference type="InterPro" id="IPR044822">
    <property type="entry name" value="Myb_DNA-bind_4"/>
</dbReference>
<dbReference type="Proteomes" id="UP000257109">
    <property type="component" value="Unassembled WGS sequence"/>
</dbReference>
<dbReference type="PROSITE" id="PS50090">
    <property type="entry name" value="MYB_LIKE"/>
    <property type="match status" value="1"/>
</dbReference>
<feature type="compositionally biased region" description="Basic and acidic residues" evidence="2">
    <location>
        <begin position="309"/>
        <end position="318"/>
    </location>
</feature>
<feature type="non-terminal residue" evidence="4">
    <location>
        <position position="1"/>
    </location>
</feature>
<evidence type="ECO:0000313" key="5">
    <source>
        <dbReference type="Proteomes" id="UP000257109"/>
    </source>
</evidence>
<reference evidence="4" key="1">
    <citation type="submission" date="2018-05" db="EMBL/GenBank/DDBJ databases">
        <title>Draft genome of Mucuna pruriens seed.</title>
        <authorList>
            <person name="Nnadi N.E."/>
            <person name="Vos R."/>
            <person name="Hasami M.H."/>
            <person name="Devisetty U.K."/>
            <person name="Aguiy J.C."/>
        </authorList>
    </citation>
    <scope>NUCLEOTIDE SEQUENCE [LARGE SCALE GENOMIC DNA]</scope>
    <source>
        <strain evidence="4">JCA_2017</strain>
    </source>
</reference>
<keyword evidence="1" id="KW-0175">Coiled coil</keyword>
<dbReference type="Pfam" id="PF13837">
    <property type="entry name" value="Myb_DNA-bind_4"/>
    <property type="match status" value="1"/>
</dbReference>
<evidence type="ECO:0000313" key="4">
    <source>
        <dbReference type="EMBL" id="RDX98856.1"/>
    </source>
</evidence>
<gene>
    <name evidence="4" type="primary">ASR3</name>
    <name evidence="4" type="ORF">CR513_18172</name>
</gene>
<dbReference type="EMBL" id="QJKJ01003355">
    <property type="protein sequence ID" value="RDX98856.1"/>
    <property type="molecule type" value="Genomic_DNA"/>
</dbReference>
<keyword evidence="5" id="KW-1185">Reference proteome</keyword>
<dbReference type="OrthoDB" id="1843873at2759"/>
<comment type="caution">
    <text evidence="4">The sequence shown here is derived from an EMBL/GenBank/DDBJ whole genome shotgun (WGS) entry which is preliminary data.</text>
</comment>
<evidence type="ECO:0000259" key="3">
    <source>
        <dbReference type="PROSITE" id="PS50090"/>
    </source>
</evidence>
<sequence length="412" mass="46678">YGSKGIINDPSLFALYCTQEYSSNSTVEPRAAKLHSTPLRTWHHSITDALNHSPTPPTTKQISLSNTVTIKLAHSFFTCSISCQIKTMSEPSTTPLPPSHHHHHVPLIQGGATASQPREYRKGNWNITETLTLITAKKLDDERRLKTPHDPTRPACSTTTRTSGELRWKWVENYCWNHDCLRSQNQCNDKWDNLLRDYKKVRDYDSKSQQPPHDNNKHFPSYWTLSKQQRKEQNLPSNMVFEVYQAITEVLQRKQTPRQQLQQQPAVTLLTSSSSTLPPPPPPLPPPPPPPLPPPPPPPITSTTPAVSERSESSGTEHSEDDDVSESKRRKVKNLGSSIMRSASVLARALRSCEEKKEKRHRELIELEQRRLQMEESRNEVHRQGIATLVAAVTNLSGAIQSLINSERHGQR</sequence>
<dbReference type="STRING" id="157652.A0A371H806"/>
<evidence type="ECO:0000256" key="1">
    <source>
        <dbReference type="SAM" id="Coils"/>
    </source>
</evidence>
<evidence type="ECO:0000256" key="2">
    <source>
        <dbReference type="SAM" id="MobiDB-lite"/>
    </source>
</evidence>
<feature type="compositionally biased region" description="Pro residues" evidence="2">
    <location>
        <begin position="277"/>
        <end position="300"/>
    </location>
</feature>
<dbReference type="Gene3D" id="1.10.10.60">
    <property type="entry name" value="Homeodomain-like"/>
    <property type="match status" value="1"/>
</dbReference>
<feature type="region of interest" description="Disordered" evidence="2">
    <location>
        <begin position="255"/>
        <end position="336"/>
    </location>
</feature>
<feature type="coiled-coil region" evidence="1">
    <location>
        <begin position="350"/>
        <end position="384"/>
    </location>
</feature>